<evidence type="ECO:0000313" key="2">
    <source>
        <dbReference type="Proteomes" id="UP000186698"/>
    </source>
</evidence>
<dbReference type="SUPFAM" id="SSF56112">
    <property type="entry name" value="Protein kinase-like (PK-like)"/>
    <property type="match status" value="1"/>
</dbReference>
<sequence length="330" mass="37622">MPFFAPWRKPQAESRPLSEIYKDEESVCRELKFLQQFSGLKNIASYYGAYYRAPLTECSSELLEIVLEYCGGGSLYNLISKTNDQSLKENWIGYVCKEVLKGLHHIHKNRAVHKDIKSPNIMLTETAKVKIIDFGHSWDLDPQTGLCDEAEGTPHWMAPEAIRQKGQRLAFDTKCDIWSLGIIAIEMAEGKAPYAGQYPVEDLIIEAQPPKLQSNRWSQHFVSFLECCLKKDPSERWSAEELRQHPFVTQLPPKKIVRAEIEEHLRTLQNLPAKKGLKVVALWTLKQLRHAYDFCTQPSAEQEAALQMALEGVSCYCLVANTINSPERVS</sequence>
<dbReference type="GO" id="GO:0004674">
    <property type="term" value="F:protein serine/threonine kinase activity"/>
    <property type="evidence" value="ECO:0000318"/>
    <property type="project" value="GO_Central"/>
</dbReference>
<reference evidence="3" key="1">
    <citation type="submission" date="2025-08" db="UniProtKB">
        <authorList>
            <consortium name="RefSeq"/>
        </authorList>
    </citation>
    <scope>IDENTIFICATION</scope>
    <source>
        <strain evidence="3">J_2021</strain>
        <tissue evidence="3">Erythrocytes</tissue>
    </source>
</reference>
<dbReference type="PANTHER" id="PTHR48015:SF41">
    <property type="entry name" value="TRAF2 AND NCK-INTERACTING PROTEIN KINASE"/>
    <property type="match status" value="1"/>
</dbReference>
<accession>A0A1L8EM53</accession>
<dbReference type="GO" id="GO:0043408">
    <property type="term" value="P:regulation of MAPK cascade"/>
    <property type="evidence" value="ECO:0000318"/>
    <property type="project" value="GO_Central"/>
</dbReference>
<dbReference type="GO" id="GO:0000165">
    <property type="term" value="P:MAPK cascade"/>
    <property type="evidence" value="ECO:0000318"/>
    <property type="project" value="GO_Central"/>
</dbReference>
<dbReference type="SMART" id="SM00220">
    <property type="entry name" value="S_TKc"/>
    <property type="match status" value="1"/>
</dbReference>
<gene>
    <name evidence="3" type="primary">LOC121398769</name>
</gene>
<dbReference type="Gene3D" id="1.10.510.10">
    <property type="entry name" value="Transferase(Phosphotransferase) domain 1"/>
    <property type="match status" value="1"/>
</dbReference>
<protein>
    <submittedName>
        <fullName evidence="3">Traf2 and NCK-interacting protein kinase-like</fullName>
    </submittedName>
</protein>
<dbReference type="FunFam" id="1.10.510.10:FF:000421">
    <property type="entry name" value="Serine/threonine-protein kinase PAK 6"/>
    <property type="match status" value="1"/>
</dbReference>
<keyword evidence="2" id="KW-1185">Reference proteome</keyword>
<dbReference type="InterPro" id="IPR011009">
    <property type="entry name" value="Kinase-like_dom_sf"/>
</dbReference>
<dbReference type="Proteomes" id="UP000186698">
    <property type="component" value="Chromosome 9_10S"/>
</dbReference>
<dbReference type="RefSeq" id="XP_041433978.1">
    <property type="nucleotide sequence ID" value="XM_041578044.1"/>
</dbReference>
<evidence type="ECO:0000313" key="3">
    <source>
        <dbReference type="RefSeq" id="XP_041433978.1"/>
    </source>
</evidence>
<dbReference type="InterPro" id="IPR000719">
    <property type="entry name" value="Prot_kinase_dom"/>
</dbReference>
<dbReference type="GO" id="GO:0005737">
    <property type="term" value="C:cytoplasm"/>
    <property type="evidence" value="ECO:0000318"/>
    <property type="project" value="GO_Central"/>
</dbReference>
<dbReference type="Pfam" id="PF00069">
    <property type="entry name" value="Pkinase"/>
    <property type="match status" value="1"/>
</dbReference>
<name>A0A1L8EM53_XENLA</name>
<dbReference type="GeneID" id="121398769"/>
<dbReference type="PANTHER" id="PTHR48015">
    <property type="entry name" value="SERINE/THREONINE-PROTEIN KINASE TAO"/>
    <property type="match status" value="1"/>
</dbReference>
<dbReference type="OrthoDB" id="1022360at2759"/>
<organism evidence="2 3">
    <name type="scientific">Xenopus laevis</name>
    <name type="common">African clawed frog</name>
    <dbReference type="NCBI Taxonomy" id="8355"/>
    <lineage>
        <taxon>Eukaryota</taxon>
        <taxon>Metazoa</taxon>
        <taxon>Chordata</taxon>
        <taxon>Craniata</taxon>
        <taxon>Vertebrata</taxon>
        <taxon>Euteleostomi</taxon>
        <taxon>Amphibia</taxon>
        <taxon>Batrachia</taxon>
        <taxon>Anura</taxon>
        <taxon>Pipoidea</taxon>
        <taxon>Pipidae</taxon>
        <taxon>Xenopodinae</taxon>
        <taxon>Xenopus</taxon>
        <taxon>Xenopus</taxon>
    </lineage>
</organism>
<dbReference type="GO" id="GO:0048812">
    <property type="term" value="P:neuron projection morphogenesis"/>
    <property type="evidence" value="ECO:0000318"/>
    <property type="project" value="GO_Central"/>
</dbReference>
<dbReference type="InterPro" id="IPR050285">
    <property type="entry name" value="STE20_Ser/Thr_kinase"/>
</dbReference>
<dbReference type="AlphaFoldDB" id="A0A1L8EM53"/>
<evidence type="ECO:0000259" key="1">
    <source>
        <dbReference type="PROSITE" id="PS50011"/>
    </source>
</evidence>
<feature type="domain" description="Protein kinase" evidence="1">
    <location>
        <begin position="1"/>
        <end position="248"/>
    </location>
</feature>
<dbReference type="KEGG" id="xla:121398769"/>
<dbReference type="PaxDb" id="8355-A0A1L8EM53"/>
<dbReference type="GO" id="GO:0005524">
    <property type="term" value="F:ATP binding"/>
    <property type="evidence" value="ECO:0007669"/>
    <property type="project" value="InterPro"/>
</dbReference>
<dbReference type="PROSITE" id="PS50011">
    <property type="entry name" value="PROTEIN_KINASE_DOM"/>
    <property type="match status" value="1"/>
</dbReference>
<proteinExistence type="predicted"/>